<dbReference type="Proteomes" id="UP001141806">
    <property type="component" value="Unassembled WGS sequence"/>
</dbReference>
<evidence type="ECO:0000256" key="4">
    <source>
        <dbReference type="ARBA" id="ARBA00022989"/>
    </source>
</evidence>
<protein>
    <submittedName>
        <fullName evidence="7">Uncharacterized protein</fullName>
    </submittedName>
</protein>
<dbReference type="InterPro" id="IPR032675">
    <property type="entry name" value="LRR_dom_sf"/>
</dbReference>
<dbReference type="InterPro" id="IPR001611">
    <property type="entry name" value="Leu-rich_rpt"/>
</dbReference>
<dbReference type="PANTHER" id="PTHR48063:SF112">
    <property type="entry name" value="RECEPTOR LIKE PROTEIN 30-LIKE"/>
    <property type="match status" value="1"/>
</dbReference>
<dbReference type="AlphaFoldDB" id="A0A9Q0K974"/>
<dbReference type="InterPro" id="IPR046956">
    <property type="entry name" value="RLP23-like"/>
</dbReference>
<accession>A0A9Q0K974</accession>
<dbReference type="PANTHER" id="PTHR48063">
    <property type="entry name" value="LRR RECEPTOR-LIKE KINASE"/>
    <property type="match status" value="1"/>
</dbReference>
<dbReference type="Gene3D" id="3.80.10.10">
    <property type="entry name" value="Ribonuclease Inhibitor"/>
    <property type="match status" value="1"/>
</dbReference>
<proteinExistence type="predicted"/>
<keyword evidence="4" id="KW-1133">Transmembrane helix</keyword>
<comment type="subcellular location">
    <subcellularLocation>
        <location evidence="1">Membrane</location>
        <topology evidence="1">Single-pass type I membrane protein</topology>
    </subcellularLocation>
</comment>
<evidence type="ECO:0000313" key="7">
    <source>
        <dbReference type="EMBL" id="KAJ4966197.1"/>
    </source>
</evidence>
<evidence type="ECO:0000256" key="1">
    <source>
        <dbReference type="ARBA" id="ARBA00004479"/>
    </source>
</evidence>
<reference evidence="7" key="1">
    <citation type="journal article" date="2023" name="Plant J.">
        <title>The genome of the king protea, Protea cynaroides.</title>
        <authorList>
            <person name="Chang J."/>
            <person name="Duong T.A."/>
            <person name="Schoeman C."/>
            <person name="Ma X."/>
            <person name="Roodt D."/>
            <person name="Barker N."/>
            <person name="Li Z."/>
            <person name="Van de Peer Y."/>
            <person name="Mizrachi E."/>
        </authorList>
    </citation>
    <scope>NUCLEOTIDE SEQUENCE</scope>
    <source>
        <tissue evidence="7">Young leaves</tissue>
    </source>
</reference>
<keyword evidence="6" id="KW-0325">Glycoprotein</keyword>
<name>A0A9Q0K974_9MAGN</name>
<gene>
    <name evidence="7" type="ORF">NE237_018046</name>
</gene>
<keyword evidence="3" id="KW-0732">Signal</keyword>
<keyword evidence="8" id="KW-1185">Reference proteome</keyword>
<evidence type="ECO:0000256" key="5">
    <source>
        <dbReference type="ARBA" id="ARBA00023136"/>
    </source>
</evidence>
<dbReference type="OrthoDB" id="1394818at2759"/>
<keyword evidence="5" id="KW-0472">Membrane</keyword>
<dbReference type="EMBL" id="JAMYWD010000007">
    <property type="protein sequence ID" value="KAJ4966197.1"/>
    <property type="molecule type" value="Genomic_DNA"/>
</dbReference>
<organism evidence="7 8">
    <name type="scientific">Protea cynaroides</name>
    <dbReference type="NCBI Taxonomy" id="273540"/>
    <lineage>
        <taxon>Eukaryota</taxon>
        <taxon>Viridiplantae</taxon>
        <taxon>Streptophyta</taxon>
        <taxon>Embryophyta</taxon>
        <taxon>Tracheophyta</taxon>
        <taxon>Spermatophyta</taxon>
        <taxon>Magnoliopsida</taxon>
        <taxon>Proteales</taxon>
        <taxon>Proteaceae</taxon>
        <taxon>Protea</taxon>
    </lineage>
</organism>
<evidence type="ECO:0000256" key="2">
    <source>
        <dbReference type="ARBA" id="ARBA00022692"/>
    </source>
</evidence>
<dbReference type="GO" id="GO:0016020">
    <property type="term" value="C:membrane"/>
    <property type="evidence" value="ECO:0007669"/>
    <property type="project" value="UniProtKB-SubCell"/>
</dbReference>
<evidence type="ECO:0000256" key="3">
    <source>
        <dbReference type="ARBA" id="ARBA00022729"/>
    </source>
</evidence>
<dbReference type="SUPFAM" id="SSF52058">
    <property type="entry name" value="L domain-like"/>
    <property type="match status" value="1"/>
</dbReference>
<dbReference type="Pfam" id="PF00560">
    <property type="entry name" value="LRR_1"/>
    <property type="match status" value="2"/>
</dbReference>
<keyword evidence="2" id="KW-0812">Transmembrane</keyword>
<sequence>MDASISNLQFLSELYLDNNTDLSSKEPSSWMNLTSLAVVNLSSCGFYGEFPSNFFLQPNLKVIDLQKNPLVSVDLPESPQVAAIQHLHLSHSNFSVPIPASLAKLTHLTELDFSWNSFNGQIPSSFKGNVGLCGLPLSKKCGMIDGAMPPALLVQQQGDSMFPLDWKFVLAVYCSGFVTGVVIGQELFCRNNRLFNFSSGMLLLRQPHRRIQGRRNHLHHRAHQEFEQNELPLLGSLLVKGHSYLFLKCNMLLPRVGRKVQGFSQNNEIWVVSGLSLSLKFFKC</sequence>
<evidence type="ECO:0000256" key="6">
    <source>
        <dbReference type="ARBA" id="ARBA00023180"/>
    </source>
</evidence>
<comment type="caution">
    <text evidence="7">The sequence shown here is derived from an EMBL/GenBank/DDBJ whole genome shotgun (WGS) entry which is preliminary data.</text>
</comment>
<evidence type="ECO:0000313" key="8">
    <source>
        <dbReference type="Proteomes" id="UP001141806"/>
    </source>
</evidence>